<feature type="transmembrane region" description="Helical" evidence="2">
    <location>
        <begin position="12"/>
        <end position="32"/>
    </location>
</feature>
<feature type="transmembrane region" description="Helical" evidence="2">
    <location>
        <begin position="392"/>
        <end position="413"/>
    </location>
</feature>
<gene>
    <name evidence="3" type="ORF">FOM92_08050</name>
</gene>
<dbReference type="NCBIfam" id="NF037959">
    <property type="entry name" value="MFS_SpdSyn"/>
    <property type="match status" value="1"/>
</dbReference>
<evidence type="ECO:0000313" key="3">
    <source>
        <dbReference type="EMBL" id="TSB05300.1"/>
    </source>
</evidence>
<dbReference type="InterPro" id="IPR029063">
    <property type="entry name" value="SAM-dependent_MTases_sf"/>
</dbReference>
<feature type="transmembrane region" description="Helical" evidence="2">
    <location>
        <begin position="337"/>
        <end position="360"/>
    </location>
</feature>
<dbReference type="OrthoDB" id="9761985at2"/>
<dbReference type="Proteomes" id="UP000320160">
    <property type="component" value="Unassembled WGS sequence"/>
</dbReference>
<dbReference type="PANTHER" id="PTHR43317">
    <property type="entry name" value="THERMOSPERMINE SYNTHASE ACAULIS5"/>
    <property type="match status" value="1"/>
</dbReference>
<evidence type="ECO:0000256" key="2">
    <source>
        <dbReference type="SAM" id="Phobius"/>
    </source>
</evidence>
<feature type="transmembrane region" description="Helical" evidence="2">
    <location>
        <begin position="305"/>
        <end position="325"/>
    </location>
</feature>
<proteinExistence type="predicted"/>
<accession>A0A553WKR1</accession>
<evidence type="ECO:0000313" key="4">
    <source>
        <dbReference type="Proteomes" id="UP000320160"/>
    </source>
</evidence>
<organism evidence="3 4">
    <name type="scientific">Sphingorhabdus contaminans</name>
    <dbReference type="NCBI Taxonomy" id="1343899"/>
    <lineage>
        <taxon>Bacteria</taxon>
        <taxon>Pseudomonadati</taxon>
        <taxon>Pseudomonadota</taxon>
        <taxon>Alphaproteobacteria</taxon>
        <taxon>Sphingomonadales</taxon>
        <taxon>Sphingomonadaceae</taxon>
        <taxon>Sphingorhabdus</taxon>
    </lineage>
</organism>
<dbReference type="CDD" id="cd02440">
    <property type="entry name" value="AdoMet_MTases"/>
    <property type="match status" value="1"/>
</dbReference>
<keyword evidence="1" id="KW-0620">Polyamine biosynthesis</keyword>
<feature type="transmembrane region" description="Helical" evidence="2">
    <location>
        <begin position="106"/>
        <end position="125"/>
    </location>
</feature>
<keyword evidence="2" id="KW-0812">Transmembrane</keyword>
<dbReference type="EMBL" id="VKKU01000001">
    <property type="protein sequence ID" value="TSB05300.1"/>
    <property type="molecule type" value="Genomic_DNA"/>
</dbReference>
<keyword evidence="4" id="KW-1185">Reference proteome</keyword>
<feature type="transmembrane region" description="Helical" evidence="2">
    <location>
        <begin position="223"/>
        <end position="243"/>
    </location>
</feature>
<reference evidence="3 4" key="1">
    <citation type="submission" date="2019-07" db="EMBL/GenBank/DDBJ databases">
        <authorList>
            <person name="Park M."/>
        </authorList>
    </citation>
    <scope>NUCLEOTIDE SEQUENCE [LARGE SCALE GENOMIC DNA]</scope>
    <source>
        <strain evidence="3 4">KCTC32445</strain>
    </source>
</reference>
<evidence type="ECO:0000256" key="1">
    <source>
        <dbReference type="ARBA" id="ARBA00023115"/>
    </source>
</evidence>
<evidence type="ECO:0008006" key="5">
    <source>
        <dbReference type="Google" id="ProtNLM"/>
    </source>
</evidence>
<feature type="transmembrane region" description="Helical" evidence="2">
    <location>
        <begin position="282"/>
        <end position="299"/>
    </location>
</feature>
<feature type="transmembrane region" description="Helical" evidence="2">
    <location>
        <begin position="76"/>
        <end position="94"/>
    </location>
</feature>
<dbReference type="PANTHER" id="PTHR43317:SF1">
    <property type="entry name" value="THERMOSPERMINE SYNTHASE ACAULIS5"/>
    <property type="match status" value="1"/>
</dbReference>
<feature type="transmembrane region" description="Helical" evidence="2">
    <location>
        <begin position="44"/>
        <end position="64"/>
    </location>
</feature>
<name>A0A553WKR1_9SPHN</name>
<dbReference type="SUPFAM" id="SSF53335">
    <property type="entry name" value="S-adenosyl-L-methionine-dependent methyltransferases"/>
    <property type="match status" value="1"/>
</dbReference>
<dbReference type="Gene3D" id="3.40.50.150">
    <property type="entry name" value="Vaccinia Virus protein VP39"/>
    <property type="match status" value="1"/>
</dbReference>
<feature type="transmembrane region" description="Helical" evidence="2">
    <location>
        <begin position="177"/>
        <end position="198"/>
    </location>
</feature>
<dbReference type="GO" id="GO:0006596">
    <property type="term" value="P:polyamine biosynthetic process"/>
    <property type="evidence" value="ECO:0007669"/>
    <property type="project" value="UniProtKB-KW"/>
</dbReference>
<feature type="transmembrane region" description="Helical" evidence="2">
    <location>
        <begin position="249"/>
        <end position="270"/>
    </location>
</feature>
<dbReference type="AlphaFoldDB" id="A0A553WKR1"/>
<keyword evidence="2" id="KW-1133">Transmembrane helix</keyword>
<sequence>MTARTLGDSRVLFLVTILTGSFLLFLVQPMIARMALPRLGGAPAVWNSAMLVYQALLLAGYAYAHRLSRASPRRQVIIHIALFAFAILWLPIGLADLHPPADGSPIFWVPWLLIASIGPLFFVVAAQAPLMQRWYSMSGNQGEPYALYAASNIGSFGGLIAYPILVEPFATIQSQKWIWSGIYIALLGLVCACAAMIWRNAGASSAAPEDSTDHLPIGWRRRLYWVVLAAVPSGLMLSTTSHLTTDLMAMPLIWVIPLGIYLLSFSVAFADNQKPAYWISRFAPVVLIISAAFVFIVWGKAAIGGLTASLSLLFIVAVALHNEMYRTRPAPAQLTSFYLMMSVGGVLGGFFCAILAPLLFDWTWEHPILILMAAALLPAIPLLHLNESDKRLPFIMAVIGTIALVLGLFGGITEPIDSSFTKIVLAATIITLGIAVAGFRLPFLLAVAGLLTINGGWYSVQQSLDGVRMRSYFGTYTVNASESGRVRWLNHGTTMHGMQLLDDPTRPISYYPDTSGVGIAMRNAPRLYGPNASIGVVGLGTGTLACYRQPGQDWQFFEIDPLVIEIARERRIFSFLEECAPDVPITLGDARLTLTAVPQGKFDILALDAFSSDSIPLHLLTKEAFATYRKALKPDGLLLVHISNRYIDLNPVVAAEVKANGWTAALRHDSPTEELINRGNRASQWIALSRDRAKLAELTGKVDKVKSRYYNPDQWIELDAPGNTSPWTDNYASVLPHLSLWKTL</sequence>
<protein>
    <recommendedName>
        <fullName evidence="5">Spermidine synthase</fullName>
    </recommendedName>
</protein>
<comment type="caution">
    <text evidence="3">The sequence shown here is derived from an EMBL/GenBank/DDBJ whole genome shotgun (WGS) entry which is preliminary data.</text>
</comment>
<feature type="transmembrane region" description="Helical" evidence="2">
    <location>
        <begin position="145"/>
        <end position="165"/>
    </location>
</feature>
<keyword evidence="2" id="KW-0472">Membrane</keyword>
<feature type="transmembrane region" description="Helical" evidence="2">
    <location>
        <begin position="366"/>
        <end position="385"/>
    </location>
</feature>